<name>A0A5C3QNI1_9AGAR</name>
<evidence type="ECO:0000313" key="3">
    <source>
        <dbReference type="Proteomes" id="UP000305067"/>
    </source>
</evidence>
<reference evidence="2 3" key="1">
    <citation type="journal article" date="2019" name="Nat. Ecol. Evol.">
        <title>Megaphylogeny resolves global patterns of mushroom evolution.</title>
        <authorList>
            <person name="Varga T."/>
            <person name="Krizsan K."/>
            <person name="Foldi C."/>
            <person name="Dima B."/>
            <person name="Sanchez-Garcia M."/>
            <person name="Sanchez-Ramirez S."/>
            <person name="Szollosi G.J."/>
            <person name="Szarkandi J.G."/>
            <person name="Papp V."/>
            <person name="Albert L."/>
            <person name="Andreopoulos W."/>
            <person name="Angelini C."/>
            <person name="Antonin V."/>
            <person name="Barry K.W."/>
            <person name="Bougher N.L."/>
            <person name="Buchanan P."/>
            <person name="Buyck B."/>
            <person name="Bense V."/>
            <person name="Catcheside P."/>
            <person name="Chovatia M."/>
            <person name="Cooper J."/>
            <person name="Damon W."/>
            <person name="Desjardin D."/>
            <person name="Finy P."/>
            <person name="Geml J."/>
            <person name="Haridas S."/>
            <person name="Hughes K."/>
            <person name="Justo A."/>
            <person name="Karasinski D."/>
            <person name="Kautmanova I."/>
            <person name="Kiss B."/>
            <person name="Kocsube S."/>
            <person name="Kotiranta H."/>
            <person name="LaButti K.M."/>
            <person name="Lechner B.E."/>
            <person name="Liimatainen K."/>
            <person name="Lipzen A."/>
            <person name="Lukacs Z."/>
            <person name="Mihaltcheva S."/>
            <person name="Morgado L.N."/>
            <person name="Niskanen T."/>
            <person name="Noordeloos M.E."/>
            <person name="Ohm R.A."/>
            <person name="Ortiz-Santana B."/>
            <person name="Ovrebo C."/>
            <person name="Racz N."/>
            <person name="Riley R."/>
            <person name="Savchenko A."/>
            <person name="Shiryaev A."/>
            <person name="Soop K."/>
            <person name="Spirin V."/>
            <person name="Szebenyi C."/>
            <person name="Tomsovsky M."/>
            <person name="Tulloss R.E."/>
            <person name="Uehling J."/>
            <person name="Grigoriev I.V."/>
            <person name="Vagvolgyi C."/>
            <person name="Papp T."/>
            <person name="Martin F.M."/>
            <person name="Miettinen O."/>
            <person name="Hibbett D.S."/>
            <person name="Nagy L.G."/>
        </authorList>
    </citation>
    <scope>NUCLEOTIDE SEQUENCE [LARGE SCALE GENOMIC DNA]</scope>
    <source>
        <strain evidence="2 3">CBS 309.79</strain>
    </source>
</reference>
<feature type="region of interest" description="Disordered" evidence="1">
    <location>
        <begin position="1"/>
        <end position="32"/>
    </location>
</feature>
<protein>
    <submittedName>
        <fullName evidence="2">Uncharacterized protein</fullName>
    </submittedName>
</protein>
<sequence>MDRPVTPSSLPPSPTVLQEPPRQTSAPTRSTTSLIYHPCTSQSLNNYLDSLTTCQLSGPRLKSSPPNPLATVKDLQTNAPTAECLSYLLSSSPPEVLAEITKHNPCLDPVLSVQFDENGSCLHVSSLSHEDWVNQNRSGGPQGRHQACLVAHFYVLRTGDVTVMESCYLAGWEPPMTTIAQCSGASLSEDAGDAVLDDGAMFNPEVNDDLGTVATVANSVSARTLRDEWYLNLEVSKVRIEKLDLLRDPELHVNTIAPCSFCVLEFSTTASNANSHSSFLFASSHHSNSYSSLLRTITNGTRVYRTAIDPDIQTTTAPTHRQTPDYRKICQSSVPNQRGRRKVLKDHQACLVAHCAEAESGLSGRCIMVVPEGADFAECGRLYVLERFIEGSFAVLDDLVPAPPPLETPFTEAEVSSVIEAARPCLLGGGMLSTAGEMGEYLNLRSDEEELDKPFSDTSVVFP</sequence>
<evidence type="ECO:0000256" key="1">
    <source>
        <dbReference type="SAM" id="MobiDB-lite"/>
    </source>
</evidence>
<gene>
    <name evidence="2" type="ORF">BDV98DRAFT_644315</name>
</gene>
<feature type="compositionally biased region" description="Polar residues" evidence="1">
    <location>
        <begin position="21"/>
        <end position="32"/>
    </location>
</feature>
<evidence type="ECO:0000313" key="2">
    <source>
        <dbReference type="EMBL" id="TFL03157.1"/>
    </source>
</evidence>
<dbReference type="AlphaFoldDB" id="A0A5C3QNI1"/>
<accession>A0A5C3QNI1</accession>
<keyword evidence="3" id="KW-1185">Reference proteome</keyword>
<proteinExistence type="predicted"/>
<organism evidence="2 3">
    <name type="scientific">Pterulicium gracile</name>
    <dbReference type="NCBI Taxonomy" id="1884261"/>
    <lineage>
        <taxon>Eukaryota</taxon>
        <taxon>Fungi</taxon>
        <taxon>Dikarya</taxon>
        <taxon>Basidiomycota</taxon>
        <taxon>Agaricomycotina</taxon>
        <taxon>Agaricomycetes</taxon>
        <taxon>Agaricomycetidae</taxon>
        <taxon>Agaricales</taxon>
        <taxon>Pleurotineae</taxon>
        <taxon>Pterulaceae</taxon>
        <taxon>Pterulicium</taxon>
    </lineage>
</organism>
<dbReference type="Proteomes" id="UP000305067">
    <property type="component" value="Unassembled WGS sequence"/>
</dbReference>
<dbReference type="EMBL" id="ML178821">
    <property type="protein sequence ID" value="TFL03157.1"/>
    <property type="molecule type" value="Genomic_DNA"/>
</dbReference>